<comment type="subunit">
    <text evidence="3">Homodimer.</text>
</comment>
<keyword evidence="8" id="KW-0067">ATP-binding</keyword>
<proteinExistence type="predicted"/>
<dbReference type="OrthoDB" id="9792985at2"/>
<dbReference type="RefSeq" id="WP_142935978.1">
    <property type="nucleotide sequence ID" value="NZ_FXTM01000020.1"/>
</dbReference>
<organism evidence="11 12">
    <name type="scientific">Balnearium lithotrophicum</name>
    <dbReference type="NCBI Taxonomy" id="223788"/>
    <lineage>
        <taxon>Bacteria</taxon>
        <taxon>Pseudomonadati</taxon>
        <taxon>Aquificota</taxon>
        <taxon>Aquificia</taxon>
        <taxon>Desulfurobacteriales</taxon>
        <taxon>Desulfurobacteriaceae</taxon>
        <taxon>Balnearium</taxon>
    </lineage>
</organism>
<comment type="catalytic activity">
    <reaction evidence="10">
        <text>heptanedioate + ATP + CoA = 6-carboxyhexanoyl-CoA + AMP + diphosphate</text>
        <dbReference type="Rhea" id="RHEA:14781"/>
        <dbReference type="ChEBI" id="CHEBI:30616"/>
        <dbReference type="ChEBI" id="CHEBI:33019"/>
        <dbReference type="ChEBI" id="CHEBI:36165"/>
        <dbReference type="ChEBI" id="CHEBI:57287"/>
        <dbReference type="ChEBI" id="CHEBI:57360"/>
        <dbReference type="ChEBI" id="CHEBI:456215"/>
        <dbReference type="EC" id="6.2.1.14"/>
    </reaction>
</comment>
<evidence type="ECO:0000256" key="10">
    <source>
        <dbReference type="ARBA" id="ARBA00049553"/>
    </source>
</evidence>
<dbReference type="EC" id="6.2.1.14" evidence="4"/>
<dbReference type="InterPro" id="IPR005499">
    <property type="entry name" value="BioW"/>
</dbReference>
<evidence type="ECO:0000256" key="4">
    <source>
        <dbReference type="ARBA" id="ARBA00012984"/>
    </source>
</evidence>
<dbReference type="UniPathway" id="UPA00999">
    <property type="reaction ID" value="UER00351"/>
</dbReference>
<accession>A0A521DFD3</accession>
<evidence type="ECO:0000256" key="5">
    <source>
        <dbReference type="ARBA" id="ARBA00022598"/>
    </source>
</evidence>
<comment type="pathway">
    <text evidence="2">Metabolic intermediate metabolism; pimeloyl-CoA biosynthesis; pimeloyl-CoA from pimelate: step 1/1.</text>
</comment>
<evidence type="ECO:0000313" key="12">
    <source>
        <dbReference type="Proteomes" id="UP000317315"/>
    </source>
</evidence>
<evidence type="ECO:0000256" key="7">
    <source>
        <dbReference type="ARBA" id="ARBA00022756"/>
    </source>
</evidence>
<reference evidence="11 12" key="1">
    <citation type="submission" date="2017-05" db="EMBL/GenBank/DDBJ databases">
        <authorList>
            <person name="Varghese N."/>
            <person name="Submissions S."/>
        </authorList>
    </citation>
    <scope>NUCLEOTIDE SEQUENCE [LARGE SCALE GENOMIC DNA]</scope>
    <source>
        <strain evidence="11 12">DSM 16304</strain>
    </source>
</reference>
<name>A0A521DFD3_9BACT</name>
<evidence type="ECO:0000256" key="8">
    <source>
        <dbReference type="ARBA" id="ARBA00022840"/>
    </source>
</evidence>
<dbReference type="GO" id="GO:0042410">
    <property type="term" value="F:6-carboxyhexanoate-CoA ligase activity"/>
    <property type="evidence" value="ECO:0007669"/>
    <property type="project" value="UniProtKB-EC"/>
</dbReference>
<keyword evidence="5 11" id="KW-0436">Ligase</keyword>
<keyword evidence="12" id="KW-1185">Reference proteome</keyword>
<dbReference type="Pfam" id="PF03744">
    <property type="entry name" value="BioW"/>
    <property type="match status" value="1"/>
</dbReference>
<evidence type="ECO:0000313" key="11">
    <source>
        <dbReference type="EMBL" id="SMO70326.1"/>
    </source>
</evidence>
<dbReference type="GO" id="GO:0009102">
    <property type="term" value="P:biotin biosynthetic process"/>
    <property type="evidence" value="ECO:0007669"/>
    <property type="project" value="UniProtKB-KW"/>
</dbReference>
<gene>
    <name evidence="11" type="ORF">SAMN06269117_12033</name>
</gene>
<keyword evidence="9" id="KW-0460">Magnesium</keyword>
<comment type="cofactor">
    <cofactor evidence="1">
        <name>Mg(2+)</name>
        <dbReference type="ChEBI" id="CHEBI:18420"/>
    </cofactor>
</comment>
<protein>
    <recommendedName>
        <fullName evidence="4">6-carboxyhexanoate--CoA ligase</fullName>
        <ecNumber evidence="4">6.2.1.14</ecNumber>
    </recommendedName>
</protein>
<evidence type="ECO:0000256" key="1">
    <source>
        <dbReference type="ARBA" id="ARBA00001946"/>
    </source>
</evidence>
<evidence type="ECO:0000256" key="3">
    <source>
        <dbReference type="ARBA" id="ARBA00011738"/>
    </source>
</evidence>
<keyword evidence="7" id="KW-0093">Biotin biosynthesis</keyword>
<evidence type="ECO:0000256" key="2">
    <source>
        <dbReference type="ARBA" id="ARBA00005075"/>
    </source>
</evidence>
<dbReference type="GO" id="GO:0005524">
    <property type="term" value="F:ATP binding"/>
    <property type="evidence" value="ECO:0007669"/>
    <property type="project" value="UniProtKB-KW"/>
</dbReference>
<evidence type="ECO:0000256" key="9">
    <source>
        <dbReference type="ARBA" id="ARBA00022842"/>
    </source>
</evidence>
<dbReference type="NCBIfam" id="NF002360">
    <property type="entry name" value="PRK01322.1"/>
    <property type="match status" value="1"/>
</dbReference>
<evidence type="ECO:0000256" key="6">
    <source>
        <dbReference type="ARBA" id="ARBA00022741"/>
    </source>
</evidence>
<dbReference type="EMBL" id="FXTM01000020">
    <property type="protein sequence ID" value="SMO70326.1"/>
    <property type="molecule type" value="Genomic_DNA"/>
</dbReference>
<dbReference type="Proteomes" id="UP000317315">
    <property type="component" value="Unassembled WGS sequence"/>
</dbReference>
<keyword evidence="6" id="KW-0547">Nucleotide-binding</keyword>
<dbReference type="AlphaFoldDB" id="A0A521DFD3"/>
<sequence>MEKLFSIKMRSSKEGIHISGAERIVPEHQVEEVVGELYWRAREHSRGEADFISIKVEKLKEKPVYLKAPPIYELKTELPIEEVLTLLFRRACIPENLGLSIYSLILRGASPSGRVMRGAMIVEVPSGRRLEPDRERGVRASYLDISKEATRKLKKSAGDRFTENLKEALTLTTKILNYPGVLGELCVSDDPDYTTGYFSIPKVGYFRIFNLKPKGFPFGGRAIFVKEKINVEEFIEYLEKKPIIVSEVVGYSSISLDEETKFPDLTLPSIDAPGSTDKL</sequence>